<sequence>MSDAAALERLAGALEALRFELSADAGERLRRSATATTRLLRATVARAADPDAPLLVVVAGGTGAGKSTTVNTLAGAQVAATGVVRPTTHAPVLVCHPDDEAALVDSRLLPHLPRVRGDDGRHLGARLVVRTAPGLPPGLALVDTPDVDSVQTDNRHLAEDVLDVADAWLWFVTGRTYADEVGAGYLRLARDRQAVTAVVVTQLRPGDRDEILADVERLLTGESVPVGTIVDVPASEVVDGRLPPAAVAGLQAWLTGLAADGAREEVRRRALAGLRAAVPGELGPVVAALDAQDAAADRLEATVDAAYGRVEQELSVELERGIPMRADVLDRWRDLVGGGETLLRVQTAAARVRTMVRGLLGNADDAAESPRQVRVEVADTLTETIQRLLERAAWDARRRLEQDPAGRQLLDQHPTLREEDPERRHRIRAAVDAWGDHVAELVATVGADRRVQARVWSTALNAVATAAILVVFTVSGGLTGGELGIAALASAGSQALLVRLFGEQNLRRLLEDANEDLSRRVTEVVAQDRAVVDGAVAAARPDPDAAATVRAAADPRS</sequence>
<gene>
    <name evidence="1" type="ORF">GCM10011354_04380</name>
</gene>
<evidence type="ECO:0000313" key="2">
    <source>
        <dbReference type="Proteomes" id="UP000650511"/>
    </source>
</evidence>
<dbReference type="SUPFAM" id="SSF52540">
    <property type="entry name" value="P-loop containing nucleoside triphosphate hydrolases"/>
    <property type="match status" value="1"/>
</dbReference>
<dbReference type="EMBL" id="BMHA01000002">
    <property type="protein sequence ID" value="GGI03508.1"/>
    <property type="molecule type" value="Genomic_DNA"/>
</dbReference>
<keyword evidence="2" id="KW-1185">Reference proteome</keyword>
<evidence type="ECO:0000313" key="1">
    <source>
        <dbReference type="EMBL" id="GGI03508.1"/>
    </source>
</evidence>
<accession>A0A8J3ESJ6</accession>
<dbReference type="InterPro" id="IPR027417">
    <property type="entry name" value="P-loop_NTPase"/>
</dbReference>
<protein>
    <submittedName>
        <fullName evidence="1">ABC transporter</fullName>
    </submittedName>
</protein>
<reference evidence="1" key="1">
    <citation type="journal article" date="2014" name="Int. J. Syst. Evol. Microbiol.">
        <title>Complete genome sequence of Corynebacterium casei LMG S-19264T (=DSM 44701T), isolated from a smear-ripened cheese.</title>
        <authorList>
            <consortium name="US DOE Joint Genome Institute (JGI-PGF)"/>
            <person name="Walter F."/>
            <person name="Albersmeier A."/>
            <person name="Kalinowski J."/>
            <person name="Ruckert C."/>
        </authorList>
    </citation>
    <scope>NUCLEOTIDE SEQUENCE</scope>
    <source>
        <strain evidence="1">CGMCC 1.14988</strain>
    </source>
</reference>
<reference evidence="1" key="2">
    <citation type="submission" date="2020-09" db="EMBL/GenBank/DDBJ databases">
        <authorList>
            <person name="Sun Q."/>
            <person name="Zhou Y."/>
        </authorList>
    </citation>
    <scope>NUCLEOTIDE SEQUENCE</scope>
    <source>
        <strain evidence="1">CGMCC 1.14988</strain>
    </source>
</reference>
<name>A0A8J3ESJ6_9ACTN</name>
<proteinExistence type="predicted"/>
<dbReference type="Proteomes" id="UP000650511">
    <property type="component" value="Unassembled WGS sequence"/>
</dbReference>
<organism evidence="1 2">
    <name type="scientific">Egicoccus halophilus</name>
    <dbReference type="NCBI Taxonomy" id="1670830"/>
    <lineage>
        <taxon>Bacteria</taxon>
        <taxon>Bacillati</taxon>
        <taxon>Actinomycetota</taxon>
        <taxon>Nitriliruptoria</taxon>
        <taxon>Egicoccales</taxon>
        <taxon>Egicoccaceae</taxon>
        <taxon>Egicoccus</taxon>
    </lineage>
</organism>
<comment type="caution">
    <text evidence="1">The sequence shown here is derived from an EMBL/GenBank/DDBJ whole genome shotgun (WGS) entry which is preliminary data.</text>
</comment>
<dbReference type="Gene3D" id="3.40.50.300">
    <property type="entry name" value="P-loop containing nucleotide triphosphate hydrolases"/>
    <property type="match status" value="1"/>
</dbReference>
<dbReference type="CDD" id="cd00882">
    <property type="entry name" value="Ras_like_GTPase"/>
    <property type="match status" value="1"/>
</dbReference>
<dbReference type="AlphaFoldDB" id="A0A8J3ESJ6"/>
<dbReference type="RefSeq" id="WP_188584349.1">
    <property type="nucleotide sequence ID" value="NZ_BMHA01000002.1"/>
</dbReference>